<evidence type="ECO:0000313" key="2">
    <source>
        <dbReference type="EMBL" id="KAJ1117568.1"/>
    </source>
</evidence>
<name>A0AAV7NW73_PLEWA</name>
<dbReference type="EMBL" id="JANPWB010000012">
    <property type="protein sequence ID" value="KAJ1117568.1"/>
    <property type="molecule type" value="Genomic_DNA"/>
</dbReference>
<feature type="region of interest" description="Disordered" evidence="1">
    <location>
        <begin position="1"/>
        <end position="75"/>
    </location>
</feature>
<gene>
    <name evidence="2" type="ORF">NDU88_005766</name>
</gene>
<organism evidence="2 3">
    <name type="scientific">Pleurodeles waltl</name>
    <name type="common">Iberian ribbed newt</name>
    <dbReference type="NCBI Taxonomy" id="8319"/>
    <lineage>
        <taxon>Eukaryota</taxon>
        <taxon>Metazoa</taxon>
        <taxon>Chordata</taxon>
        <taxon>Craniata</taxon>
        <taxon>Vertebrata</taxon>
        <taxon>Euteleostomi</taxon>
        <taxon>Amphibia</taxon>
        <taxon>Batrachia</taxon>
        <taxon>Caudata</taxon>
        <taxon>Salamandroidea</taxon>
        <taxon>Salamandridae</taxon>
        <taxon>Pleurodelinae</taxon>
        <taxon>Pleurodeles</taxon>
    </lineage>
</organism>
<feature type="compositionally biased region" description="Basic and acidic residues" evidence="1">
    <location>
        <begin position="20"/>
        <end position="29"/>
    </location>
</feature>
<keyword evidence="3" id="KW-1185">Reference proteome</keyword>
<comment type="caution">
    <text evidence="2">The sequence shown here is derived from an EMBL/GenBank/DDBJ whole genome shotgun (WGS) entry which is preliminary data.</text>
</comment>
<dbReference type="AlphaFoldDB" id="A0AAV7NW73"/>
<accession>A0AAV7NW73</accession>
<dbReference type="Proteomes" id="UP001066276">
    <property type="component" value="Chromosome 8"/>
</dbReference>
<proteinExistence type="predicted"/>
<evidence type="ECO:0000256" key="1">
    <source>
        <dbReference type="SAM" id="MobiDB-lite"/>
    </source>
</evidence>
<protein>
    <submittedName>
        <fullName evidence="2">Uncharacterized protein</fullName>
    </submittedName>
</protein>
<sequence>MHANSEEEGCCGAPGRQKRTAKEAARDLGEPLYAAGNEGTVENGEESGEAEGARKTEFPADSEKTPKDAGITHHVPGGTWLMQVVLRVTGQDRSAVSVGALVALPDAGVRYVRDVCTRLPPARLLRGWGRPC</sequence>
<reference evidence="2" key="1">
    <citation type="journal article" date="2022" name="bioRxiv">
        <title>Sequencing and chromosome-scale assembly of the giantPleurodeles waltlgenome.</title>
        <authorList>
            <person name="Brown T."/>
            <person name="Elewa A."/>
            <person name="Iarovenko S."/>
            <person name="Subramanian E."/>
            <person name="Araus A.J."/>
            <person name="Petzold A."/>
            <person name="Susuki M."/>
            <person name="Suzuki K.-i.T."/>
            <person name="Hayashi T."/>
            <person name="Toyoda A."/>
            <person name="Oliveira C."/>
            <person name="Osipova E."/>
            <person name="Leigh N.D."/>
            <person name="Simon A."/>
            <person name="Yun M.H."/>
        </authorList>
    </citation>
    <scope>NUCLEOTIDE SEQUENCE</scope>
    <source>
        <strain evidence="2">20211129_DDA</strain>
        <tissue evidence="2">Liver</tissue>
    </source>
</reference>
<evidence type="ECO:0000313" key="3">
    <source>
        <dbReference type="Proteomes" id="UP001066276"/>
    </source>
</evidence>
<feature type="compositionally biased region" description="Basic and acidic residues" evidence="1">
    <location>
        <begin position="51"/>
        <end position="71"/>
    </location>
</feature>